<gene>
    <name evidence="5" type="ORF">GWK10_08490</name>
</gene>
<keyword evidence="2" id="KW-0472">Membrane</keyword>
<feature type="chain" id="PRO_5026757538" evidence="3">
    <location>
        <begin position="19"/>
        <end position="249"/>
    </location>
</feature>
<evidence type="ECO:0000259" key="4">
    <source>
        <dbReference type="Pfam" id="PF08239"/>
    </source>
</evidence>
<accession>A0A6M0CH34</accession>
<feature type="domain" description="SH3b" evidence="4">
    <location>
        <begin position="202"/>
        <end position="246"/>
    </location>
</feature>
<dbReference type="InterPro" id="IPR003646">
    <property type="entry name" value="SH3-like_bac-type"/>
</dbReference>
<evidence type="ECO:0000313" key="5">
    <source>
        <dbReference type="EMBL" id="NER17246.1"/>
    </source>
</evidence>
<protein>
    <submittedName>
        <fullName evidence="5">SH3 domain-containing protein</fullName>
    </submittedName>
</protein>
<feature type="repeat" description="TPR" evidence="1">
    <location>
        <begin position="54"/>
        <end position="87"/>
    </location>
</feature>
<dbReference type="Proteomes" id="UP000474296">
    <property type="component" value="Unassembled WGS sequence"/>
</dbReference>
<keyword evidence="1" id="KW-0802">TPR repeat</keyword>
<dbReference type="Gene3D" id="1.25.40.10">
    <property type="entry name" value="Tetratricopeptide repeat domain"/>
    <property type="match status" value="1"/>
</dbReference>
<sequence length="249" mass="28109">MKKGLLLLVFLISAGLFAQNDAAFEKGNQLYNQGKYIEAIEQYQAILDSGNHSAALYYNMANANYKLNKIAPTVYYYEKALQLAPNDDDIKSNLAFAQNMTIDAIDVLPEAGFSKIFNGWIAKLSYNSWARIAVICTFIFVLAFITYYFSHRANQKRYFFILSFIALACLILSVVFAFQQKAMQAKDKPAIVFATETQAKTDPNFTSEPVFVLHEGTKVQVLETFEDWKKIQIANGTEGWIPAADIKEL</sequence>
<keyword evidence="2" id="KW-1133">Transmembrane helix</keyword>
<dbReference type="InterPro" id="IPR019734">
    <property type="entry name" value="TPR_rpt"/>
</dbReference>
<dbReference type="InterPro" id="IPR011990">
    <property type="entry name" value="TPR-like_helical_dom_sf"/>
</dbReference>
<evidence type="ECO:0000313" key="6">
    <source>
        <dbReference type="Proteomes" id="UP000474296"/>
    </source>
</evidence>
<keyword evidence="3" id="KW-0732">Signal</keyword>
<keyword evidence="6" id="KW-1185">Reference proteome</keyword>
<feature type="transmembrane region" description="Helical" evidence="2">
    <location>
        <begin position="158"/>
        <end position="178"/>
    </location>
</feature>
<dbReference type="AlphaFoldDB" id="A0A6M0CH34"/>
<reference evidence="5 6" key="1">
    <citation type="submission" date="2020-01" db="EMBL/GenBank/DDBJ databases">
        <title>Spongiivirga citrea KCTC 32990T.</title>
        <authorList>
            <person name="Wang G."/>
        </authorList>
    </citation>
    <scope>NUCLEOTIDE SEQUENCE [LARGE SCALE GENOMIC DNA]</scope>
    <source>
        <strain evidence="5 6">KCTC 32990</strain>
    </source>
</reference>
<dbReference type="RefSeq" id="WP_164031544.1">
    <property type="nucleotide sequence ID" value="NZ_JAABOQ010000003.1"/>
</dbReference>
<evidence type="ECO:0000256" key="1">
    <source>
        <dbReference type="PROSITE-ProRule" id="PRU00339"/>
    </source>
</evidence>
<dbReference type="SMART" id="SM00028">
    <property type="entry name" value="TPR"/>
    <property type="match status" value="2"/>
</dbReference>
<name>A0A6M0CH34_9FLAO</name>
<feature type="transmembrane region" description="Helical" evidence="2">
    <location>
        <begin position="129"/>
        <end position="149"/>
    </location>
</feature>
<dbReference type="PROSITE" id="PS50005">
    <property type="entry name" value="TPR"/>
    <property type="match status" value="1"/>
</dbReference>
<dbReference type="Pfam" id="PF08239">
    <property type="entry name" value="SH3_3"/>
    <property type="match status" value="1"/>
</dbReference>
<evidence type="ECO:0000256" key="2">
    <source>
        <dbReference type="SAM" id="Phobius"/>
    </source>
</evidence>
<evidence type="ECO:0000256" key="3">
    <source>
        <dbReference type="SAM" id="SignalP"/>
    </source>
</evidence>
<dbReference type="SUPFAM" id="SSF48452">
    <property type="entry name" value="TPR-like"/>
    <property type="match status" value="1"/>
</dbReference>
<feature type="signal peptide" evidence="3">
    <location>
        <begin position="1"/>
        <end position="18"/>
    </location>
</feature>
<proteinExistence type="predicted"/>
<keyword evidence="2" id="KW-0812">Transmembrane</keyword>
<dbReference type="EMBL" id="JAABOQ010000003">
    <property type="protein sequence ID" value="NER17246.1"/>
    <property type="molecule type" value="Genomic_DNA"/>
</dbReference>
<organism evidence="5 6">
    <name type="scientific">Spongiivirga citrea</name>
    <dbReference type="NCBI Taxonomy" id="1481457"/>
    <lineage>
        <taxon>Bacteria</taxon>
        <taxon>Pseudomonadati</taxon>
        <taxon>Bacteroidota</taxon>
        <taxon>Flavobacteriia</taxon>
        <taxon>Flavobacteriales</taxon>
        <taxon>Flavobacteriaceae</taxon>
        <taxon>Spongiivirga</taxon>
    </lineage>
</organism>
<dbReference type="Gene3D" id="2.30.30.40">
    <property type="entry name" value="SH3 Domains"/>
    <property type="match status" value="1"/>
</dbReference>
<comment type="caution">
    <text evidence="5">The sequence shown here is derived from an EMBL/GenBank/DDBJ whole genome shotgun (WGS) entry which is preliminary data.</text>
</comment>